<protein>
    <submittedName>
        <fullName evidence="9">Rho-type gtpase-activating protein</fullName>
    </submittedName>
</protein>
<comment type="caution">
    <text evidence="9">The sequence shown here is derived from an EMBL/GenBank/DDBJ whole genome shotgun (WGS) entry which is preliminary data.</text>
</comment>
<organism evidence="9 10">
    <name type="scientific">Orbilia brochopaga</name>
    <dbReference type="NCBI Taxonomy" id="3140254"/>
    <lineage>
        <taxon>Eukaryota</taxon>
        <taxon>Fungi</taxon>
        <taxon>Dikarya</taxon>
        <taxon>Ascomycota</taxon>
        <taxon>Pezizomycotina</taxon>
        <taxon>Orbiliomycetes</taxon>
        <taxon>Orbiliales</taxon>
        <taxon>Orbiliaceae</taxon>
        <taxon>Orbilia</taxon>
    </lineage>
</organism>
<feature type="region of interest" description="Disordered" evidence="6">
    <location>
        <begin position="459"/>
        <end position="598"/>
    </location>
</feature>
<dbReference type="Pfam" id="PF00412">
    <property type="entry name" value="LIM"/>
    <property type="match status" value="1"/>
</dbReference>
<evidence type="ECO:0000313" key="10">
    <source>
        <dbReference type="Proteomes" id="UP001375240"/>
    </source>
</evidence>
<evidence type="ECO:0000256" key="1">
    <source>
        <dbReference type="ARBA" id="ARBA00022468"/>
    </source>
</evidence>
<feature type="domain" description="Rho-GAP" evidence="8">
    <location>
        <begin position="1066"/>
        <end position="1253"/>
    </location>
</feature>
<dbReference type="InterPro" id="IPR001781">
    <property type="entry name" value="Znf_LIM"/>
</dbReference>
<dbReference type="Gene3D" id="2.10.110.10">
    <property type="entry name" value="Cysteine Rich Protein"/>
    <property type="match status" value="2"/>
</dbReference>
<feature type="region of interest" description="Disordered" evidence="6">
    <location>
        <begin position="610"/>
        <end position="660"/>
    </location>
</feature>
<reference evidence="9 10" key="1">
    <citation type="submission" date="2019-10" db="EMBL/GenBank/DDBJ databases">
        <authorList>
            <person name="Palmer J.M."/>
        </authorList>
    </citation>
    <scope>NUCLEOTIDE SEQUENCE [LARGE SCALE GENOMIC DNA]</scope>
    <source>
        <strain evidence="9 10">TWF696</strain>
    </source>
</reference>
<dbReference type="PROSITE" id="PS50023">
    <property type="entry name" value="LIM_DOMAIN_2"/>
    <property type="match status" value="1"/>
</dbReference>
<evidence type="ECO:0000259" key="7">
    <source>
        <dbReference type="PROSITE" id="PS50023"/>
    </source>
</evidence>
<evidence type="ECO:0000256" key="5">
    <source>
        <dbReference type="SAM" id="Coils"/>
    </source>
</evidence>
<dbReference type="EMBL" id="JAVHNQ010000005">
    <property type="protein sequence ID" value="KAK6346792.1"/>
    <property type="molecule type" value="Genomic_DNA"/>
</dbReference>
<evidence type="ECO:0000256" key="2">
    <source>
        <dbReference type="ARBA" id="ARBA00022723"/>
    </source>
</evidence>
<feature type="compositionally biased region" description="Low complexity" evidence="6">
    <location>
        <begin position="253"/>
        <end position="267"/>
    </location>
</feature>
<dbReference type="SMART" id="SM00324">
    <property type="entry name" value="RhoGAP"/>
    <property type="match status" value="1"/>
</dbReference>
<dbReference type="InterPro" id="IPR008936">
    <property type="entry name" value="Rho_GTPase_activation_prot"/>
</dbReference>
<feature type="compositionally biased region" description="Basic and acidic residues" evidence="6">
    <location>
        <begin position="356"/>
        <end position="447"/>
    </location>
</feature>
<keyword evidence="5" id="KW-0175">Coiled coil</keyword>
<evidence type="ECO:0000256" key="6">
    <source>
        <dbReference type="SAM" id="MobiDB-lite"/>
    </source>
</evidence>
<feature type="compositionally biased region" description="Polar residues" evidence="6">
    <location>
        <begin position="271"/>
        <end position="291"/>
    </location>
</feature>
<feature type="compositionally biased region" description="Polar residues" evidence="6">
    <location>
        <begin position="627"/>
        <end position="636"/>
    </location>
</feature>
<sequence length="1258" mass="137977">MMESPGYPPGSPLDVIDDAVCPCKGCGEVLEEGKAFELAGNRWHIDCFRCNTCGTLLDSDANLLLLGDGSLICNNCTYSCNACGNKIEDLAILTGDQAFCAGCFRCRNCKRKIENLRYARTSQGIFCMSCHESLMARRRKKTRAQPKTSSNNSLALDKALPMPPPQDDDEESSSTTNTQPTTSSATSSKPARLGPPPRPPRPEVSRSGSSEIPLRSRGNASPNSAHSPHATTPRNPSYPIHSPPATQDQFQFSKSSSNNANNNNNPKAKSRQSMYSLVSEDNSEVLSNPDSRASYFPLMLDEGPPPPIPSTMSSRPDVYAPRTIPPTQSVEIPPPQHQQQHPPQTPLESGALGLDSVHEKNSKRAADNEAHRREEHQRKERERIEAEMAEAARKRELEAERKREQDIERERQKQRELSRLAKEQENTRPIETPPRKSKELEPIDTKKDIMVTDEIMISPGGLGIDVSSIPPQPTRPAPTGSISQTGDNTIVPSHARKPTNQMDNFKLQEVPRTKRATPKLPTEDDDDDSSPADAEIPIRFTPEPRKDSLMSSAPTQGAKPTAPADKQTDKQADSQNEFVRSHQSSVSRKTNSETEVEAANSEIISNYASSATSATGASPGSHKKAQASVSSSTAPRNPQHRPATSHGSGQSSSFTLLNGSSPVLPPFKSELNFEEEIGKIFNTPNDHGSPSMRRTSKSVKHGRSHSDMATRTSMLSPELPEVLDSNAKEENTLLKNALRRSTQHVVELESKLNTSVEVKESLENDIQEKRTTVASLEADKELAIAELSVLRERLADVDVKTVNFDEFVAGTLQEIASRINALKESHKQELEDLIAKKNATVEETATAMRLRDEAIQDTEQLNLKNAQLADLNNELTRRIQGNFMKNKVAMQNFHAGASHATNGTAAYGDGGDLKHTPSHTGSTSTITTNVISETTTLHEEGAAVVAAPHVVNIRKPGGPAKKFNWKKGGAAVGKGVGKAFNRVFASDAQNDHHIETPMTLQSQPFSSTAYGPPVHTIDSPGFKTNGVDHSQQSYGTQRTGLLKKLKGGNQHHGSMSGGAVVPLLGSELDARVQYEGRRIPLIITKCLAEVESRGLDYEGIYRKGGGASQVRMIQESFEREEEIDLENPDIDIAAITSVLKQYFRKLPTPLITYTIYDRMVESIKISDIEKRKEAVKDLINELPSLNRDILFFIINHLTKVAVNQQENLMNARNLAVVFAPSLMRDETGELELRDTHAKNEAIQFIIENAKPIFAGVNL</sequence>
<dbReference type="PANTHER" id="PTHR23176:SF128">
    <property type="entry name" value="RHO GTPASE-ACTIVATING PROTEIN RGD1"/>
    <property type="match status" value="1"/>
</dbReference>
<dbReference type="InterPro" id="IPR050729">
    <property type="entry name" value="Rho-GAP"/>
</dbReference>
<dbReference type="SMART" id="SM00132">
    <property type="entry name" value="LIM"/>
    <property type="match status" value="2"/>
</dbReference>
<dbReference type="PANTHER" id="PTHR23176">
    <property type="entry name" value="RHO/RAC/CDC GTPASE-ACTIVATING PROTEIN"/>
    <property type="match status" value="1"/>
</dbReference>
<dbReference type="GO" id="GO:0005938">
    <property type="term" value="C:cell cortex"/>
    <property type="evidence" value="ECO:0007669"/>
    <property type="project" value="UniProtKB-ARBA"/>
</dbReference>
<feature type="compositionally biased region" description="Low complexity" evidence="6">
    <location>
        <begin position="173"/>
        <end position="188"/>
    </location>
</feature>
<feature type="coiled-coil region" evidence="5">
    <location>
        <begin position="745"/>
        <end position="878"/>
    </location>
</feature>
<dbReference type="CDD" id="cd09394">
    <property type="entry name" value="LIM1_Rga"/>
    <property type="match status" value="1"/>
</dbReference>
<dbReference type="FunFam" id="1.10.555.10:FF:000043">
    <property type="entry name" value="Rho GTPase activator Rga"/>
    <property type="match status" value="1"/>
</dbReference>
<feature type="compositionally biased region" description="Polar residues" evidence="6">
    <location>
        <begin position="645"/>
        <end position="660"/>
    </location>
</feature>
<dbReference type="PROSITE" id="PS50238">
    <property type="entry name" value="RHOGAP"/>
    <property type="match status" value="1"/>
</dbReference>
<feature type="domain" description="LIM zinc-binding" evidence="7">
    <location>
        <begin position="21"/>
        <end position="83"/>
    </location>
</feature>
<dbReference type="Pfam" id="PF00620">
    <property type="entry name" value="RhoGAP"/>
    <property type="match status" value="1"/>
</dbReference>
<keyword evidence="1" id="KW-0343">GTPase activation</keyword>
<feature type="region of interest" description="Disordered" evidence="6">
    <location>
        <begin position="138"/>
        <end position="447"/>
    </location>
</feature>
<proteinExistence type="predicted"/>
<dbReference type="SUPFAM" id="SSF48350">
    <property type="entry name" value="GTPase activation domain, GAP"/>
    <property type="match status" value="1"/>
</dbReference>
<feature type="compositionally biased region" description="Polar residues" evidence="6">
    <location>
        <begin position="480"/>
        <end position="491"/>
    </location>
</feature>
<evidence type="ECO:0000256" key="4">
    <source>
        <dbReference type="PROSITE-ProRule" id="PRU00125"/>
    </source>
</evidence>
<keyword evidence="2 4" id="KW-0479">Metal-binding</keyword>
<evidence type="ECO:0000256" key="3">
    <source>
        <dbReference type="ARBA" id="ARBA00022833"/>
    </source>
</evidence>
<keyword evidence="3 4" id="KW-0862">Zinc</keyword>
<feature type="region of interest" description="Disordered" evidence="6">
    <location>
        <begin position="681"/>
        <end position="710"/>
    </location>
</feature>
<feature type="compositionally biased region" description="Low complexity" evidence="6">
    <location>
        <begin position="610"/>
        <end position="620"/>
    </location>
</feature>
<keyword evidence="4" id="KW-0440">LIM domain</keyword>
<dbReference type="CDD" id="cd09395">
    <property type="entry name" value="LIM2_Rga"/>
    <property type="match status" value="1"/>
</dbReference>
<feature type="compositionally biased region" description="Polar residues" evidence="6">
    <location>
        <begin position="573"/>
        <end position="589"/>
    </location>
</feature>
<name>A0AAV9UTJ7_9PEZI</name>
<feature type="compositionally biased region" description="Basic residues" evidence="6">
    <location>
        <begin position="694"/>
        <end position="703"/>
    </location>
</feature>
<dbReference type="PROSITE" id="PS00478">
    <property type="entry name" value="LIM_DOMAIN_1"/>
    <property type="match status" value="1"/>
</dbReference>
<dbReference type="GO" id="GO:0007165">
    <property type="term" value="P:signal transduction"/>
    <property type="evidence" value="ECO:0007669"/>
    <property type="project" value="InterPro"/>
</dbReference>
<keyword evidence="10" id="KW-1185">Reference proteome</keyword>
<dbReference type="Proteomes" id="UP001375240">
    <property type="component" value="Unassembled WGS sequence"/>
</dbReference>
<dbReference type="GO" id="GO:0046872">
    <property type="term" value="F:metal ion binding"/>
    <property type="evidence" value="ECO:0007669"/>
    <property type="project" value="UniProtKB-KW"/>
</dbReference>
<evidence type="ECO:0000259" key="8">
    <source>
        <dbReference type="PROSITE" id="PS50238"/>
    </source>
</evidence>
<dbReference type="GO" id="GO:0005096">
    <property type="term" value="F:GTPase activator activity"/>
    <property type="evidence" value="ECO:0007669"/>
    <property type="project" value="UniProtKB-KW"/>
</dbReference>
<dbReference type="InterPro" id="IPR000198">
    <property type="entry name" value="RhoGAP_dom"/>
</dbReference>
<accession>A0AAV9UTJ7</accession>
<feature type="compositionally biased region" description="Polar residues" evidence="6">
    <location>
        <begin position="218"/>
        <end position="235"/>
    </location>
</feature>
<feature type="compositionally biased region" description="Polar residues" evidence="6">
    <location>
        <begin position="145"/>
        <end position="154"/>
    </location>
</feature>
<evidence type="ECO:0000313" key="9">
    <source>
        <dbReference type="EMBL" id="KAK6346792.1"/>
    </source>
</evidence>
<dbReference type="CDD" id="cd00159">
    <property type="entry name" value="RhoGAP"/>
    <property type="match status" value="1"/>
</dbReference>
<gene>
    <name evidence="9" type="primary">RGA2</name>
    <name evidence="9" type="ORF">TWF696_006901</name>
</gene>
<dbReference type="Gene3D" id="1.10.555.10">
    <property type="entry name" value="Rho GTPase activation protein"/>
    <property type="match status" value="1"/>
</dbReference>
<dbReference type="FunFam" id="2.10.110.10:FF:000044">
    <property type="entry name" value="Rho GTPase activator Rga"/>
    <property type="match status" value="1"/>
</dbReference>
<dbReference type="AlphaFoldDB" id="A0AAV9UTJ7"/>